<dbReference type="Proteomes" id="UP001597094">
    <property type="component" value="Unassembled WGS sequence"/>
</dbReference>
<dbReference type="EMBL" id="JBHTLD010000119">
    <property type="protein sequence ID" value="MFD1187152.1"/>
    <property type="molecule type" value="Genomic_DNA"/>
</dbReference>
<protein>
    <submittedName>
        <fullName evidence="1">Uncharacterized protein</fullName>
    </submittedName>
</protein>
<evidence type="ECO:0000313" key="2">
    <source>
        <dbReference type="Proteomes" id="UP001597094"/>
    </source>
</evidence>
<accession>A0ABW3STB5</accession>
<comment type="caution">
    <text evidence="1">The sequence shown here is derived from an EMBL/GenBank/DDBJ whole genome shotgun (WGS) entry which is preliminary data.</text>
</comment>
<sequence>MMNYVIVLLGVLLLGQCHQDALPEDQAQEPGFGTAFLLQKGEEVKVSGEAAGTLTLQLASLADSRCPKDVVCVWLGNATVVLNVSDADGQSQQVSFCIGDCRPDPVRNKHKVQVMLGKQAYDITLLEVLPVPNAESNETAKEVKVLVELV</sequence>
<evidence type="ECO:0000313" key="1">
    <source>
        <dbReference type="EMBL" id="MFD1187152.1"/>
    </source>
</evidence>
<gene>
    <name evidence="1" type="ORF">ACFQ2O_13130</name>
</gene>
<keyword evidence="2" id="KW-1185">Reference proteome</keyword>
<dbReference type="RefSeq" id="WP_377528319.1">
    <property type="nucleotide sequence ID" value="NZ_JBHTLD010000119.1"/>
</dbReference>
<proteinExistence type="predicted"/>
<reference evidence="2" key="1">
    <citation type="journal article" date="2019" name="Int. J. Syst. Evol. Microbiol.">
        <title>The Global Catalogue of Microorganisms (GCM) 10K type strain sequencing project: providing services to taxonomists for standard genome sequencing and annotation.</title>
        <authorList>
            <consortium name="The Broad Institute Genomics Platform"/>
            <consortium name="The Broad Institute Genome Sequencing Center for Infectious Disease"/>
            <person name="Wu L."/>
            <person name="Ma J."/>
        </authorList>
    </citation>
    <scope>NUCLEOTIDE SEQUENCE [LARGE SCALE GENOMIC DNA]</scope>
    <source>
        <strain evidence="2">JCM 31319</strain>
    </source>
</reference>
<organism evidence="1 2">
    <name type="scientific">Pontibacter rugosus</name>
    <dbReference type="NCBI Taxonomy" id="1745966"/>
    <lineage>
        <taxon>Bacteria</taxon>
        <taxon>Pseudomonadati</taxon>
        <taxon>Bacteroidota</taxon>
        <taxon>Cytophagia</taxon>
        <taxon>Cytophagales</taxon>
        <taxon>Hymenobacteraceae</taxon>
        <taxon>Pontibacter</taxon>
    </lineage>
</organism>
<name>A0ABW3STB5_9BACT</name>